<gene>
    <name evidence="3" type="ORF">CSW45_05490</name>
</gene>
<dbReference type="InterPro" id="IPR000594">
    <property type="entry name" value="ThiF_NAD_FAD-bd"/>
</dbReference>
<evidence type="ECO:0000259" key="2">
    <source>
        <dbReference type="Pfam" id="PF00899"/>
    </source>
</evidence>
<dbReference type="CDD" id="cd01483">
    <property type="entry name" value="E1_enzyme_family"/>
    <property type="match status" value="1"/>
</dbReference>
<organism evidence="3 4">
    <name type="scientific">Thermus scotoductus</name>
    <dbReference type="NCBI Taxonomy" id="37636"/>
    <lineage>
        <taxon>Bacteria</taxon>
        <taxon>Thermotogati</taxon>
        <taxon>Deinococcota</taxon>
        <taxon>Deinococci</taxon>
        <taxon>Thermales</taxon>
        <taxon>Thermaceae</taxon>
        <taxon>Thermus</taxon>
    </lineage>
</organism>
<dbReference type="Proteomes" id="UP000286910">
    <property type="component" value="Unassembled WGS sequence"/>
</dbReference>
<feature type="region of interest" description="Disordered" evidence="1">
    <location>
        <begin position="157"/>
        <end position="179"/>
    </location>
</feature>
<protein>
    <recommendedName>
        <fullName evidence="2">THIF-type NAD/FAD binding fold domain-containing protein</fullName>
    </recommendedName>
</protein>
<proteinExistence type="predicted"/>
<reference evidence="3 4" key="1">
    <citation type="journal article" date="2019" name="Extremophiles">
        <title>Biogeography of thermophiles and predominance of Thermus scotoductus in domestic water heaters.</title>
        <authorList>
            <person name="Wilpiszeski R.L."/>
            <person name="Zhang Z."/>
            <person name="House C.H."/>
        </authorList>
    </citation>
    <scope>NUCLEOTIDE SEQUENCE [LARGE SCALE GENOMIC DNA]</scope>
    <source>
        <strain evidence="3 4">32_S32</strain>
    </source>
</reference>
<accession>A0A430RA47</accession>
<dbReference type="InterPro" id="IPR022500">
    <property type="entry name" value="PRTRC_ThiF"/>
</dbReference>
<feature type="domain" description="THIF-type NAD/FAD binding fold" evidence="2">
    <location>
        <begin position="27"/>
        <end position="134"/>
    </location>
</feature>
<dbReference type="Gene3D" id="3.40.50.720">
    <property type="entry name" value="NAD(P)-binding Rossmann-like Domain"/>
    <property type="match status" value="1"/>
</dbReference>
<dbReference type="InterPro" id="IPR035985">
    <property type="entry name" value="Ubiquitin-activating_enz"/>
</dbReference>
<dbReference type="AlphaFoldDB" id="A0A430RA47"/>
<dbReference type="NCBIfam" id="TIGR03736">
    <property type="entry name" value="PRTRC_ThiF"/>
    <property type="match status" value="1"/>
</dbReference>
<sequence length="241" mass="27048">METRKARRAAKTWAPTPRTWQASWWVGGNGSKLLVTLARAASALEAVGQSLHVVAVDPDTVSEANLVRQAFLPADLGRNKAEVLIGRVNRLYGRAWEWRARPFEPEDLRLDPDAVVTAVDSRRARREVWEALRELKPYGFWWVDLGNGDRYGQVLAGKGSPEAPYPAEREPSLVEGEEEEGPSCSVLEALRRQDLLVNDLAAVWAAELVWQILREGRPRYLGVYYDLDRGTTRSVPFPSEG</sequence>
<dbReference type="SUPFAM" id="SSF69572">
    <property type="entry name" value="Activating enzymes of the ubiquitin-like proteins"/>
    <property type="match status" value="1"/>
</dbReference>
<name>A0A430RA47_THESC</name>
<dbReference type="Pfam" id="PF00899">
    <property type="entry name" value="ThiF"/>
    <property type="match status" value="1"/>
</dbReference>
<dbReference type="GO" id="GO:0008641">
    <property type="term" value="F:ubiquitin-like modifier activating enzyme activity"/>
    <property type="evidence" value="ECO:0007669"/>
    <property type="project" value="InterPro"/>
</dbReference>
<evidence type="ECO:0000313" key="3">
    <source>
        <dbReference type="EMBL" id="RTH04273.1"/>
    </source>
</evidence>
<dbReference type="EMBL" id="PELR01000130">
    <property type="protein sequence ID" value="RTH04273.1"/>
    <property type="molecule type" value="Genomic_DNA"/>
</dbReference>
<evidence type="ECO:0000256" key="1">
    <source>
        <dbReference type="SAM" id="MobiDB-lite"/>
    </source>
</evidence>
<comment type="caution">
    <text evidence="3">The sequence shown here is derived from an EMBL/GenBank/DDBJ whole genome shotgun (WGS) entry which is preliminary data.</text>
</comment>
<evidence type="ECO:0000313" key="4">
    <source>
        <dbReference type="Proteomes" id="UP000286910"/>
    </source>
</evidence>